<dbReference type="RefSeq" id="WP_075973978.1">
    <property type="nucleotide sequence ID" value="NZ_MKQR01000007.1"/>
</dbReference>
<keyword evidence="2" id="KW-0812">Transmembrane</keyword>
<dbReference type="GO" id="GO:0016020">
    <property type="term" value="C:membrane"/>
    <property type="evidence" value="ECO:0007669"/>
    <property type="project" value="TreeGrafter"/>
</dbReference>
<feature type="transmembrane region" description="Helical" evidence="2">
    <location>
        <begin position="230"/>
        <end position="248"/>
    </location>
</feature>
<dbReference type="Pfam" id="PF01757">
    <property type="entry name" value="Acyl_transf_3"/>
    <property type="match status" value="1"/>
</dbReference>
<dbReference type="InterPro" id="IPR050879">
    <property type="entry name" value="Acyltransferase_3"/>
</dbReference>
<dbReference type="InterPro" id="IPR002656">
    <property type="entry name" value="Acyl_transf_3_dom"/>
</dbReference>
<feature type="transmembrane region" description="Helical" evidence="2">
    <location>
        <begin position="195"/>
        <end position="218"/>
    </location>
</feature>
<keyword evidence="5" id="KW-1185">Reference proteome</keyword>
<feature type="transmembrane region" description="Helical" evidence="2">
    <location>
        <begin position="140"/>
        <end position="159"/>
    </location>
</feature>
<dbReference type="STRING" id="1193682.BJP25_12765"/>
<evidence type="ECO:0000256" key="1">
    <source>
        <dbReference type="SAM" id="MobiDB-lite"/>
    </source>
</evidence>
<dbReference type="GO" id="GO:0016747">
    <property type="term" value="F:acyltransferase activity, transferring groups other than amino-acyl groups"/>
    <property type="evidence" value="ECO:0007669"/>
    <property type="project" value="InterPro"/>
</dbReference>
<protein>
    <submittedName>
        <fullName evidence="4">Acyltransferase</fullName>
    </submittedName>
</protein>
<evidence type="ECO:0000313" key="5">
    <source>
        <dbReference type="Proteomes" id="UP000186040"/>
    </source>
</evidence>
<feature type="transmembrane region" description="Helical" evidence="2">
    <location>
        <begin position="316"/>
        <end position="335"/>
    </location>
</feature>
<organism evidence="4 5">
    <name type="scientific">Actinokineospora bangkokensis</name>
    <dbReference type="NCBI Taxonomy" id="1193682"/>
    <lineage>
        <taxon>Bacteria</taxon>
        <taxon>Bacillati</taxon>
        <taxon>Actinomycetota</taxon>
        <taxon>Actinomycetes</taxon>
        <taxon>Pseudonocardiales</taxon>
        <taxon>Pseudonocardiaceae</taxon>
        <taxon>Actinokineospora</taxon>
    </lineage>
</organism>
<comment type="caution">
    <text evidence="4">The sequence shown here is derived from an EMBL/GenBank/DDBJ whole genome shotgun (WGS) entry which is preliminary data.</text>
</comment>
<dbReference type="AlphaFoldDB" id="A0A1Q9LRI0"/>
<dbReference type="Proteomes" id="UP000186040">
    <property type="component" value="Unassembled WGS sequence"/>
</dbReference>
<feature type="region of interest" description="Disordered" evidence="1">
    <location>
        <begin position="389"/>
        <end position="422"/>
    </location>
</feature>
<dbReference type="EMBL" id="MKQR01000007">
    <property type="protein sequence ID" value="OLR94601.1"/>
    <property type="molecule type" value="Genomic_DNA"/>
</dbReference>
<feature type="transmembrane region" description="Helical" evidence="2">
    <location>
        <begin position="254"/>
        <end position="272"/>
    </location>
</feature>
<reference evidence="4 5" key="1">
    <citation type="submission" date="2016-10" db="EMBL/GenBank/DDBJ databases">
        <title>The Draft Genome Sequence of Actinokineospora bangkokensis 44EHWT reveals the biosynthetic pathway of antifungal compounds Thailandins with unusual extender unit butylmalonyl-CoA.</title>
        <authorList>
            <person name="Greule A."/>
            <person name="Intra B."/>
            <person name="Flemming S."/>
            <person name="Rommel M.G."/>
            <person name="Panbangred W."/>
            <person name="Bechthold A."/>
        </authorList>
    </citation>
    <scope>NUCLEOTIDE SEQUENCE [LARGE SCALE GENOMIC DNA]</scope>
    <source>
        <strain evidence="4 5">44EHW</strain>
    </source>
</reference>
<feature type="transmembrane region" description="Helical" evidence="2">
    <location>
        <begin position="284"/>
        <end position="310"/>
    </location>
</feature>
<accession>A0A1Q9LRI0</accession>
<keyword evidence="4" id="KW-0012">Acyltransferase</keyword>
<feature type="domain" description="Acyltransferase 3" evidence="3">
    <location>
        <begin position="17"/>
        <end position="335"/>
    </location>
</feature>
<dbReference type="PANTHER" id="PTHR23028:SF131">
    <property type="entry name" value="BLR2367 PROTEIN"/>
    <property type="match status" value="1"/>
</dbReference>
<evidence type="ECO:0000256" key="2">
    <source>
        <dbReference type="SAM" id="Phobius"/>
    </source>
</evidence>
<keyword evidence="2" id="KW-0472">Membrane</keyword>
<keyword evidence="4" id="KW-0808">Transferase</keyword>
<feature type="transmembrane region" description="Helical" evidence="2">
    <location>
        <begin position="92"/>
        <end position="115"/>
    </location>
</feature>
<dbReference type="GO" id="GO:0000271">
    <property type="term" value="P:polysaccharide biosynthetic process"/>
    <property type="evidence" value="ECO:0007669"/>
    <property type="project" value="TreeGrafter"/>
</dbReference>
<keyword evidence="2" id="KW-1133">Transmembrane helix</keyword>
<feature type="transmembrane region" description="Helical" evidence="2">
    <location>
        <begin position="50"/>
        <end position="71"/>
    </location>
</feature>
<feature type="transmembrane region" description="Helical" evidence="2">
    <location>
        <begin position="171"/>
        <end position="189"/>
    </location>
</feature>
<evidence type="ECO:0000259" key="3">
    <source>
        <dbReference type="Pfam" id="PF01757"/>
    </source>
</evidence>
<dbReference type="PANTHER" id="PTHR23028">
    <property type="entry name" value="ACETYLTRANSFERASE"/>
    <property type="match status" value="1"/>
</dbReference>
<gene>
    <name evidence="4" type="ORF">BJP25_12765</name>
</gene>
<sequence length="422" mass="46346">MTSTETANQARSPRKISWDVIRVLAVYSVVVQHITHQSPINHPELGPYPFVLPLQFGASTLLVISAYFVCVTVRRGNTRQWLWKKLTRLLPAYLVAVVVTYAVSRAVAPMFGWYLPTPTDLVANLFMVQAWSPDFHWVDASYWTLPVQVMSFVAAALLWPRGWGRGAKLPVLLWGLVIAPLVIRFLWRGDDAQQWVISLFDGLALHRVALFGVGAAIWLWTQGRFSGRHLAVYAVAALVAQDAHAYFADTPSTIAFGVVVALIIAAAGGRDWDFPVLRPLAPVIRWLGGISFGVYLVHQELGFVLARFLLDAGVGAWGRLVLCSVMAVLLGWVVTKAVENPAHRWLTTVWPARWARLKATARATGEALRDLPQVPQPQVASSGASLRAELSPRMSHGSTAAADPRTSTDPVLAAAMAKSQLR</sequence>
<name>A0A1Q9LRI0_9PSEU</name>
<proteinExistence type="predicted"/>
<evidence type="ECO:0000313" key="4">
    <source>
        <dbReference type="EMBL" id="OLR94601.1"/>
    </source>
</evidence>